<protein>
    <submittedName>
        <fullName evidence="1">Uncharacterized protein</fullName>
    </submittedName>
</protein>
<sequence>MSYMCLYCNGMLALDSLCPLCGKPLSDVGRLEDYSGPYSPYRSIDDLKLTNGYPDLALRLCIHQTYCGSCGYSAVMPIAERQA</sequence>
<evidence type="ECO:0000313" key="1">
    <source>
        <dbReference type="EMBL" id="TNJ65119.1"/>
    </source>
</evidence>
<dbReference type="RefSeq" id="WP_139603459.1">
    <property type="nucleotide sequence ID" value="NZ_VDCQ01000022.1"/>
</dbReference>
<name>A0A5C4T9P9_9BACL</name>
<accession>A0A5C4T9P9</accession>
<dbReference type="AlphaFoldDB" id="A0A5C4T9P9"/>
<comment type="caution">
    <text evidence="1">The sequence shown here is derived from an EMBL/GenBank/DDBJ whole genome shotgun (WGS) entry which is preliminary data.</text>
</comment>
<dbReference type="EMBL" id="VDCQ01000022">
    <property type="protein sequence ID" value="TNJ65119.1"/>
    <property type="molecule type" value="Genomic_DNA"/>
</dbReference>
<proteinExistence type="predicted"/>
<reference evidence="1 2" key="1">
    <citation type="submission" date="2019-05" db="EMBL/GenBank/DDBJ databases">
        <title>We sequenced the genome of Paenibacillus hemerocallicola KCTC 33185 for further insight into its adaptation and study the phylogeny of Paenibacillus.</title>
        <authorList>
            <person name="Narsing Rao M.P."/>
        </authorList>
    </citation>
    <scope>NUCLEOTIDE SEQUENCE [LARGE SCALE GENOMIC DNA]</scope>
    <source>
        <strain evidence="1 2">KCTC 33185</strain>
    </source>
</reference>
<dbReference type="Proteomes" id="UP000307943">
    <property type="component" value="Unassembled WGS sequence"/>
</dbReference>
<evidence type="ECO:0000313" key="2">
    <source>
        <dbReference type="Proteomes" id="UP000307943"/>
    </source>
</evidence>
<organism evidence="1 2">
    <name type="scientific">Paenibacillus hemerocallicola</name>
    <dbReference type="NCBI Taxonomy" id="1172614"/>
    <lineage>
        <taxon>Bacteria</taxon>
        <taxon>Bacillati</taxon>
        <taxon>Bacillota</taxon>
        <taxon>Bacilli</taxon>
        <taxon>Bacillales</taxon>
        <taxon>Paenibacillaceae</taxon>
        <taxon>Paenibacillus</taxon>
    </lineage>
</organism>
<keyword evidence="2" id="KW-1185">Reference proteome</keyword>
<gene>
    <name evidence="1" type="ORF">FE784_17200</name>
</gene>
<dbReference type="OrthoDB" id="1683552at2"/>